<dbReference type="GO" id="GO:0030154">
    <property type="term" value="P:cell differentiation"/>
    <property type="evidence" value="ECO:0007669"/>
    <property type="project" value="TreeGrafter"/>
</dbReference>
<feature type="region of interest" description="Disordered" evidence="10">
    <location>
        <begin position="530"/>
        <end position="554"/>
    </location>
</feature>
<feature type="region of interest" description="Disordered" evidence="10">
    <location>
        <begin position="109"/>
        <end position="141"/>
    </location>
</feature>
<dbReference type="EMBL" id="OC854932">
    <property type="protein sequence ID" value="CAD7620809.1"/>
    <property type="molecule type" value="Genomic_DNA"/>
</dbReference>
<dbReference type="GO" id="GO:0045944">
    <property type="term" value="P:positive regulation of transcription by RNA polymerase II"/>
    <property type="evidence" value="ECO:0007669"/>
    <property type="project" value="TreeGrafter"/>
</dbReference>
<dbReference type="InterPro" id="IPR001723">
    <property type="entry name" value="Nuclear_hrmn_rcpt"/>
</dbReference>
<dbReference type="PROSITE" id="PS51843">
    <property type="entry name" value="NR_LBD"/>
    <property type="match status" value="2"/>
</dbReference>
<protein>
    <recommendedName>
        <fullName evidence="11">NR LBD domain-containing protein</fullName>
    </recommendedName>
</protein>
<dbReference type="InterPro" id="IPR050234">
    <property type="entry name" value="Nuclear_hormone_rcpt_NR1"/>
</dbReference>
<dbReference type="GO" id="GO:0008270">
    <property type="term" value="F:zinc ion binding"/>
    <property type="evidence" value="ECO:0007669"/>
    <property type="project" value="UniProtKB-KW"/>
</dbReference>
<keyword evidence="5" id="KW-0805">Transcription regulation</keyword>
<dbReference type="PRINTS" id="PR00546">
    <property type="entry name" value="THYROIDHORMR"/>
</dbReference>
<evidence type="ECO:0000256" key="8">
    <source>
        <dbReference type="ARBA" id="ARBA00023170"/>
    </source>
</evidence>
<name>A0A7R9KF67_9ACAR</name>
<dbReference type="InterPro" id="IPR013088">
    <property type="entry name" value="Znf_NHR/GATA"/>
</dbReference>
<dbReference type="GO" id="GO:0000122">
    <property type="term" value="P:negative regulation of transcription by RNA polymerase II"/>
    <property type="evidence" value="ECO:0007669"/>
    <property type="project" value="TreeGrafter"/>
</dbReference>
<keyword evidence="13" id="KW-1185">Reference proteome</keyword>
<dbReference type="SMART" id="SM00399">
    <property type="entry name" value="ZnF_C4"/>
    <property type="match status" value="1"/>
</dbReference>
<keyword evidence="6" id="KW-0238">DNA-binding</keyword>
<evidence type="ECO:0000256" key="5">
    <source>
        <dbReference type="ARBA" id="ARBA00023015"/>
    </source>
</evidence>
<dbReference type="GO" id="GO:0000978">
    <property type="term" value="F:RNA polymerase II cis-regulatory region sequence-specific DNA binding"/>
    <property type="evidence" value="ECO:0007669"/>
    <property type="project" value="TreeGrafter"/>
</dbReference>
<dbReference type="SMART" id="SM00430">
    <property type="entry name" value="HOLI"/>
    <property type="match status" value="1"/>
</dbReference>
<keyword evidence="4" id="KW-0862">Zinc</keyword>
<evidence type="ECO:0000259" key="11">
    <source>
        <dbReference type="PROSITE" id="PS51843"/>
    </source>
</evidence>
<evidence type="ECO:0000313" key="13">
    <source>
        <dbReference type="Proteomes" id="UP000759131"/>
    </source>
</evidence>
<dbReference type="Gene3D" id="1.10.565.10">
    <property type="entry name" value="Retinoid X Receptor"/>
    <property type="match status" value="2"/>
</dbReference>
<dbReference type="SUPFAM" id="SSF48508">
    <property type="entry name" value="Nuclear receptor ligand-binding domain"/>
    <property type="match status" value="3"/>
</dbReference>
<dbReference type="EMBL" id="CAJPIZ010000357">
    <property type="protein sequence ID" value="CAG2101239.1"/>
    <property type="molecule type" value="Genomic_DNA"/>
</dbReference>
<dbReference type="Proteomes" id="UP000759131">
    <property type="component" value="Unassembled WGS sequence"/>
</dbReference>
<keyword evidence="7" id="KW-0804">Transcription</keyword>
<dbReference type="AlphaFoldDB" id="A0A7R9KF67"/>
<dbReference type="Gene3D" id="3.30.50.10">
    <property type="entry name" value="Erythroid Transcription Factor GATA-1, subunit A"/>
    <property type="match status" value="1"/>
</dbReference>
<evidence type="ECO:0000256" key="4">
    <source>
        <dbReference type="ARBA" id="ARBA00022833"/>
    </source>
</evidence>
<dbReference type="InterPro" id="IPR000536">
    <property type="entry name" value="Nucl_hrmn_rcpt_lig-bd"/>
</dbReference>
<dbReference type="PRINTS" id="PR00398">
    <property type="entry name" value="STRDHORMONER"/>
</dbReference>
<feature type="compositionally biased region" description="Low complexity" evidence="10">
    <location>
        <begin position="118"/>
        <end position="141"/>
    </location>
</feature>
<reference evidence="12" key="1">
    <citation type="submission" date="2020-11" db="EMBL/GenBank/DDBJ databases">
        <authorList>
            <person name="Tran Van P."/>
        </authorList>
    </citation>
    <scope>NUCLEOTIDE SEQUENCE</scope>
</reference>
<comment type="similarity">
    <text evidence="1">Belongs to the nuclear hormone receptor family. NR1 subfamily.</text>
</comment>
<feature type="domain" description="NR LBD" evidence="11">
    <location>
        <begin position="227"/>
        <end position="472"/>
    </location>
</feature>
<keyword evidence="2" id="KW-0479">Metal-binding</keyword>
<dbReference type="InterPro" id="IPR035500">
    <property type="entry name" value="NHR-like_dom_sf"/>
</dbReference>
<dbReference type="PANTHER" id="PTHR24082">
    <property type="entry name" value="NUCLEAR HORMONE RECEPTOR"/>
    <property type="match status" value="1"/>
</dbReference>
<evidence type="ECO:0000256" key="9">
    <source>
        <dbReference type="ARBA" id="ARBA00023242"/>
    </source>
</evidence>
<evidence type="ECO:0000313" key="12">
    <source>
        <dbReference type="EMBL" id="CAD7620809.1"/>
    </source>
</evidence>
<dbReference type="InterPro" id="IPR001728">
    <property type="entry name" value="ThyrH_rcpt"/>
</dbReference>
<keyword evidence="8" id="KW-0675">Receptor</keyword>
<feature type="domain" description="NR LBD" evidence="11">
    <location>
        <begin position="669"/>
        <end position="821"/>
    </location>
</feature>
<evidence type="ECO:0000256" key="10">
    <source>
        <dbReference type="SAM" id="MobiDB-lite"/>
    </source>
</evidence>
<dbReference type="Pfam" id="PF00104">
    <property type="entry name" value="Hormone_recep"/>
    <property type="match status" value="1"/>
</dbReference>
<keyword evidence="9" id="KW-0539">Nucleus</keyword>
<evidence type="ECO:0000256" key="7">
    <source>
        <dbReference type="ARBA" id="ARBA00023163"/>
    </source>
</evidence>
<keyword evidence="3" id="KW-0863">Zinc-finger</keyword>
<gene>
    <name evidence="12" type="ORF">OSB1V03_LOCUS1290</name>
</gene>
<dbReference type="InterPro" id="IPR001628">
    <property type="entry name" value="Znf_hrmn_rcpt"/>
</dbReference>
<evidence type="ECO:0000256" key="2">
    <source>
        <dbReference type="ARBA" id="ARBA00022723"/>
    </source>
</evidence>
<dbReference type="SUPFAM" id="SSF57716">
    <property type="entry name" value="Glucocorticoid receptor-like (DNA-binding domain)"/>
    <property type="match status" value="1"/>
</dbReference>
<dbReference type="GO" id="GO:0004879">
    <property type="term" value="F:nuclear receptor activity"/>
    <property type="evidence" value="ECO:0007669"/>
    <property type="project" value="InterPro"/>
</dbReference>
<evidence type="ECO:0000256" key="1">
    <source>
        <dbReference type="ARBA" id="ARBA00008092"/>
    </source>
</evidence>
<accession>A0A7R9KF67</accession>
<organism evidence="12">
    <name type="scientific">Medioppia subpectinata</name>
    <dbReference type="NCBI Taxonomy" id="1979941"/>
    <lineage>
        <taxon>Eukaryota</taxon>
        <taxon>Metazoa</taxon>
        <taxon>Ecdysozoa</taxon>
        <taxon>Arthropoda</taxon>
        <taxon>Chelicerata</taxon>
        <taxon>Arachnida</taxon>
        <taxon>Acari</taxon>
        <taxon>Acariformes</taxon>
        <taxon>Sarcoptiformes</taxon>
        <taxon>Oribatida</taxon>
        <taxon>Brachypylina</taxon>
        <taxon>Oppioidea</taxon>
        <taxon>Oppiidae</taxon>
        <taxon>Medioppia</taxon>
    </lineage>
</organism>
<evidence type="ECO:0000256" key="3">
    <source>
        <dbReference type="ARBA" id="ARBA00022771"/>
    </source>
</evidence>
<dbReference type="Pfam" id="PF00105">
    <property type="entry name" value="zf-C4"/>
    <property type="match status" value="1"/>
</dbReference>
<evidence type="ECO:0000256" key="6">
    <source>
        <dbReference type="ARBA" id="ARBA00023125"/>
    </source>
</evidence>
<sequence length="821" mass="93714">MHSLQSFQRLCETDRIALLKNSSFEVLYLLSIMRYNPAADCLTLPMQKIREQKFECNYEGMCSINILTRKFCQKCRLTKCLAIGMNEEYILNDEERHIRRMKVEAKRMALKGSDQTIDTPPASQPSSSSQSDTNNKTTNNTDDMFATNLNIDANNELDLDLDHAVGFGVQLIPTGDQQLMKIGTNNNDGNRNNYTDNSLVINSNDISDAVYHKLAQFELSIIPIARPLPADSNRMNDSECKVLQQWLSAAQKFAINISSDTETATLTDPLFGMKMFGHIFETQVRNIVDVVKYLPSFQRLCESDRIALLKNSLFEIMNLRSIINYNPADDYFTLPMGTHNSVILKTNQLKQVHPNVYEILMSYYNKMLPIMDSDNVILDLLSAIVLFNPNNHNLEHKDVIKLQQNIYMHLLKRYLAIKCITECESKTRFLRLMNTLQDINQLGRMQKENMTGIVHGLIMIYKLVQLSYNTVLLYFLWENMTEFKSKQKIREPKCRLTKCFAIGMKEEYILNDEERHIRRMKVEAKRMALKGSDQTIATPPTPHPSSSGTASSDETMTSFYSQYSETTNNTDHMFTTISTIDANNELDLDLDYAVDSGEQLIPTGDQQLMKIGSIDGNNNTDYSLVIDNSDISDDVFRKLAQFELSVIPIARPLPTDSNRMNDSECKVLERWISTAQLFKLNISTNIETATLSDPLFGQTMFGHILEKTVRNIVAVLKDLQSFQGLCESDRIALLKNSSFELMYLRSIVYYNAATDNYTLPMGTHKSVVIKTDCLKDKNGNVFGILMGFYNKMLLIMDSDKLSAIVLFNPDNDYLVHKEVIK</sequence>
<dbReference type="PANTHER" id="PTHR24082:SF283">
    <property type="entry name" value="NUCLEAR HORMONE RECEPTOR HR96"/>
    <property type="match status" value="1"/>
</dbReference>
<proteinExistence type="inferred from homology"/>